<dbReference type="InterPro" id="IPR018841">
    <property type="entry name" value="DUF2442"/>
</dbReference>
<dbReference type="InterPro" id="IPR036782">
    <property type="entry name" value="NE0471-like_N"/>
</dbReference>
<comment type="caution">
    <text evidence="1">The sequence shown here is derived from an EMBL/GenBank/DDBJ whole genome shotgun (WGS) entry which is preliminary data.</text>
</comment>
<sequence>MALRTIVSARPAHEGVLHVRFASGEERLFDTRPFQRSDFFQRLADPGYFAQVRVEAGTVTWPEGHDFDPGTVFARGEEVGASAGRAR</sequence>
<dbReference type="SUPFAM" id="SSF143880">
    <property type="entry name" value="NE0471 N-terminal domain-like"/>
    <property type="match status" value="1"/>
</dbReference>
<protein>
    <submittedName>
        <fullName evidence="1">DUF2442 domain-containing protein</fullName>
    </submittedName>
</protein>
<reference evidence="1 2" key="1">
    <citation type="submission" date="2023-09" db="EMBL/GenBank/DDBJ databases">
        <authorList>
            <person name="Rey-Velasco X."/>
        </authorList>
    </citation>
    <scope>NUCLEOTIDE SEQUENCE [LARGE SCALE GENOMIC DNA]</scope>
    <source>
        <strain evidence="1 2">F394</strain>
    </source>
</reference>
<dbReference type="RefSeq" id="WP_311662273.1">
    <property type="nucleotide sequence ID" value="NZ_JAVRHT010000006.1"/>
</dbReference>
<name>A0ABU3BP01_9BACT</name>
<dbReference type="Proteomes" id="UP001267426">
    <property type="component" value="Unassembled WGS sequence"/>
</dbReference>
<dbReference type="Gene3D" id="3.30.2020.10">
    <property type="entry name" value="NE0471-like N-terminal domain"/>
    <property type="match status" value="1"/>
</dbReference>
<gene>
    <name evidence="1" type="ORF">RM540_04170</name>
</gene>
<accession>A0ABU3BP01</accession>
<evidence type="ECO:0000313" key="1">
    <source>
        <dbReference type="EMBL" id="MDT0630936.1"/>
    </source>
</evidence>
<keyword evidence="2" id="KW-1185">Reference proteome</keyword>
<organism evidence="1 2">
    <name type="scientific">Rubrivirga litoralis</name>
    <dbReference type="NCBI Taxonomy" id="3075598"/>
    <lineage>
        <taxon>Bacteria</taxon>
        <taxon>Pseudomonadati</taxon>
        <taxon>Rhodothermota</taxon>
        <taxon>Rhodothermia</taxon>
        <taxon>Rhodothermales</taxon>
        <taxon>Rubricoccaceae</taxon>
        <taxon>Rubrivirga</taxon>
    </lineage>
</organism>
<dbReference type="Pfam" id="PF10387">
    <property type="entry name" value="DUF2442"/>
    <property type="match status" value="1"/>
</dbReference>
<dbReference type="EMBL" id="JAVRHT010000006">
    <property type="protein sequence ID" value="MDT0630936.1"/>
    <property type="molecule type" value="Genomic_DNA"/>
</dbReference>
<evidence type="ECO:0000313" key="2">
    <source>
        <dbReference type="Proteomes" id="UP001267426"/>
    </source>
</evidence>
<proteinExistence type="predicted"/>